<dbReference type="GO" id="GO:0046872">
    <property type="term" value="F:metal ion binding"/>
    <property type="evidence" value="ECO:0007669"/>
    <property type="project" value="UniProtKB-KW"/>
</dbReference>
<evidence type="ECO:0000313" key="14">
    <source>
        <dbReference type="EMBL" id="RFT30519.1"/>
    </source>
</evidence>
<evidence type="ECO:0000256" key="5">
    <source>
        <dbReference type="ARBA" id="ARBA00022723"/>
    </source>
</evidence>
<evidence type="ECO:0000256" key="8">
    <source>
        <dbReference type="ARBA" id="ARBA00023136"/>
    </source>
</evidence>
<evidence type="ECO:0000256" key="4">
    <source>
        <dbReference type="ARBA" id="ARBA00022692"/>
    </source>
</evidence>
<dbReference type="Pfam" id="PF02537">
    <property type="entry name" value="CRCB"/>
    <property type="match status" value="1"/>
</dbReference>
<dbReference type="PANTHER" id="PTHR28259:SF16">
    <property type="entry name" value="FLUORIDE-SPECIFIC ION CHANNEL FLUC 2"/>
    <property type="match status" value="1"/>
</dbReference>
<feature type="transmembrane region" description="Helical" evidence="13">
    <location>
        <begin position="73"/>
        <end position="96"/>
    </location>
</feature>
<evidence type="ECO:0000313" key="15">
    <source>
        <dbReference type="Proteomes" id="UP000258379"/>
    </source>
</evidence>
<dbReference type="OMA" id="FALICMC"/>
<comment type="catalytic activity">
    <reaction evidence="11">
        <text>fluoride(in) = fluoride(out)</text>
        <dbReference type="Rhea" id="RHEA:76159"/>
        <dbReference type="ChEBI" id="CHEBI:17051"/>
    </reaction>
    <physiologicalReaction direction="left-to-right" evidence="11">
        <dbReference type="Rhea" id="RHEA:76160"/>
    </physiologicalReaction>
</comment>
<dbReference type="Proteomes" id="UP000258379">
    <property type="component" value="Unassembled WGS sequence"/>
</dbReference>
<evidence type="ECO:0000256" key="12">
    <source>
        <dbReference type="ARBA" id="ARBA00049940"/>
    </source>
</evidence>
<dbReference type="AlphaFoldDB" id="A0A0J8FDJ7"/>
<evidence type="ECO:0000256" key="7">
    <source>
        <dbReference type="ARBA" id="ARBA00023065"/>
    </source>
</evidence>
<comment type="similarity">
    <text evidence="10 13">Belongs to the fluoride channel Fluc/FEX (TC 1.A.43) family.</text>
</comment>
<keyword evidence="13" id="KW-0915">Sodium</keyword>
<name>A0A0J8FDJ7_GARVA</name>
<keyword evidence="9 13" id="KW-0407">Ion channel</keyword>
<keyword evidence="8 13" id="KW-0472">Membrane</keyword>
<reference evidence="14 15" key="1">
    <citation type="submission" date="2017-07" db="EMBL/GenBank/DDBJ databases">
        <title>A comparative genomics approach to explaining the enigmatic role of Gardnerella vaginalis in the vaginal microbiome.</title>
        <authorList>
            <person name="Vancuren S.J."/>
            <person name="Hill J.E."/>
        </authorList>
    </citation>
    <scope>NUCLEOTIDE SEQUENCE [LARGE SCALE GENOMIC DNA]</scope>
    <source>
        <strain evidence="14 15">WP023</strain>
    </source>
</reference>
<comment type="subcellular location">
    <subcellularLocation>
        <location evidence="1 13">Cell membrane</location>
        <topology evidence="1 13">Multi-pass membrane protein</topology>
    </subcellularLocation>
</comment>
<evidence type="ECO:0000256" key="1">
    <source>
        <dbReference type="ARBA" id="ARBA00004651"/>
    </source>
</evidence>
<proteinExistence type="inferred from homology"/>
<dbReference type="InterPro" id="IPR003691">
    <property type="entry name" value="FluC"/>
</dbReference>
<sequence length="139" mass="15295">MMSYAYVLFWLPVVFAGLGAVLRCAISDAIGRVYNHDFPIATLLINAFASFIMGLVVFLSSSIIYDLTFASTIIYTCALGFLGGFSTFSTAILEIVSLFKLKKIKLGLWLFISELIVPFLCAFIAYAGPSFVIFMLLKS</sequence>
<accession>A0A0J8FDJ7</accession>
<feature type="binding site" evidence="13">
    <location>
        <position position="86"/>
    </location>
    <ligand>
        <name>Na(+)</name>
        <dbReference type="ChEBI" id="CHEBI:29101"/>
        <note>structural</note>
    </ligand>
</feature>
<dbReference type="GO" id="GO:0005886">
    <property type="term" value="C:plasma membrane"/>
    <property type="evidence" value="ECO:0007669"/>
    <property type="project" value="UniProtKB-SubCell"/>
</dbReference>
<keyword evidence="5 13" id="KW-0479">Metal-binding</keyword>
<comment type="function">
    <text evidence="12 13">Fluoride-specific ion channel. Important for reducing fluoride concentration in the cell, thus reducing its toxicity.</text>
</comment>
<dbReference type="EMBL" id="NNRU01000001">
    <property type="protein sequence ID" value="RFT30519.1"/>
    <property type="molecule type" value="Genomic_DNA"/>
</dbReference>
<organism evidence="14 15">
    <name type="scientific">Gardnerella vaginalis</name>
    <dbReference type="NCBI Taxonomy" id="2702"/>
    <lineage>
        <taxon>Bacteria</taxon>
        <taxon>Bacillati</taxon>
        <taxon>Actinomycetota</taxon>
        <taxon>Actinomycetes</taxon>
        <taxon>Bifidobacteriales</taxon>
        <taxon>Bifidobacteriaceae</taxon>
        <taxon>Gardnerella</taxon>
    </lineage>
</organism>
<evidence type="ECO:0000256" key="9">
    <source>
        <dbReference type="ARBA" id="ARBA00023303"/>
    </source>
</evidence>
<gene>
    <name evidence="13" type="primary">fluC</name>
    <name evidence="13" type="synonym">crcB</name>
    <name evidence="14" type="ORF">CG405_01040</name>
</gene>
<dbReference type="RefSeq" id="WP_004114152.1">
    <property type="nucleotide sequence ID" value="NZ_CP033836.1"/>
</dbReference>
<evidence type="ECO:0000256" key="6">
    <source>
        <dbReference type="ARBA" id="ARBA00022989"/>
    </source>
</evidence>
<dbReference type="GeneID" id="45577328"/>
<evidence type="ECO:0000256" key="3">
    <source>
        <dbReference type="ARBA" id="ARBA00022475"/>
    </source>
</evidence>
<keyword evidence="4 13" id="KW-0812">Transmembrane</keyword>
<feature type="binding site" evidence="13">
    <location>
        <position position="83"/>
    </location>
    <ligand>
        <name>Na(+)</name>
        <dbReference type="ChEBI" id="CHEBI:29101"/>
        <note>structural</note>
    </ligand>
</feature>
<dbReference type="GO" id="GO:0062054">
    <property type="term" value="F:fluoride channel activity"/>
    <property type="evidence" value="ECO:0007669"/>
    <property type="project" value="UniProtKB-UniRule"/>
</dbReference>
<feature type="transmembrane region" description="Helical" evidence="13">
    <location>
        <begin position="108"/>
        <end position="137"/>
    </location>
</feature>
<dbReference type="GO" id="GO:0140114">
    <property type="term" value="P:cellular detoxification of fluoride"/>
    <property type="evidence" value="ECO:0007669"/>
    <property type="project" value="UniProtKB-UniRule"/>
</dbReference>
<evidence type="ECO:0000256" key="13">
    <source>
        <dbReference type="HAMAP-Rule" id="MF_00454"/>
    </source>
</evidence>
<feature type="transmembrane region" description="Helical" evidence="13">
    <location>
        <begin position="38"/>
        <end position="61"/>
    </location>
</feature>
<evidence type="ECO:0000256" key="10">
    <source>
        <dbReference type="ARBA" id="ARBA00035120"/>
    </source>
</evidence>
<evidence type="ECO:0000256" key="2">
    <source>
        <dbReference type="ARBA" id="ARBA00022448"/>
    </source>
</evidence>
<keyword evidence="7 13" id="KW-0406">Ion transport</keyword>
<keyword evidence="3 13" id="KW-1003">Cell membrane</keyword>
<dbReference type="PANTHER" id="PTHR28259">
    <property type="entry name" value="FLUORIDE EXPORT PROTEIN 1-RELATED"/>
    <property type="match status" value="1"/>
</dbReference>
<dbReference type="HAMAP" id="MF_00454">
    <property type="entry name" value="FluC"/>
    <property type="match status" value="1"/>
</dbReference>
<evidence type="ECO:0000256" key="11">
    <source>
        <dbReference type="ARBA" id="ARBA00035585"/>
    </source>
</evidence>
<comment type="activity regulation">
    <text evidence="13">Na(+) is not transported, but it plays an essential structural role and its presence is essential for fluoride channel function.</text>
</comment>
<protein>
    <recommendedName>
        <fullName evidence="13">Fluoride-specific ion channel FluC</fullName>
    </recommendedName>
</protein>
<comment type="caution">
    <text evidence="14">The sequence shown here is derived from an EMBL/GenBank/DDBJ whole genome shotgun (WGS) entry which is preliminary data.</text>
</comment>
<keyword evidence="2 13" id="KW-0813">Transport</keyword>
<feature type="transmembrane region" description="Helical" evidence="13">
    <location>
        <begin position="6"/>
        <end position="26"/>
    </location>
</feature>
<keyword evidence="6 13" id="KW-1133">Transmembrane helix</keyword>